<keyword evidence="2" id="KW-0813">Transport</keyword>
<dbReference type="PIRSF" id="PIRSF019574">
    <property type="entry name" value="Periplasmic_polyamine_BP"/>
    <property type="match status" value="1"/>
</dbReference>
<feature type="binding site" evidence="5">
    <location>
        <position position="297"/>
    </location>
    <ligand>
        <name>spermidine</name>
        <dbReference type="ChEBI" id="CHEBI:57834"/>
    </ligand>
</feature>
<evidence type="ECO:0000256" key="1">
    <source>
        <dbReference type="ARBA" id="ARBA00004418"/>
    </source>
</evidence>
<reference evidence="6 7" key="1">
    <citation type="submission" date="2017-03" db="EMBL/GenBank/DDBJ databases">
        <title>The genome sequence of Candidatus Rickettsiella viridis.</title>
        <authorList>
            <person name="Nikoh N."/>
            <person name="Tsuchida T."/>
            <person name="Yamaguchi K."/>
            <person name="Maeda T."/>
            <person name="Shigenobu S."/>
            <person name="Fukatsu T."/>
        </authorList>
    </citation>
    <scope>NUCLEOTIDE SEQUENCE [LARGE SCALE GENOMIC DNA]</scope>
    <source>
        <strain evidence="6 7">Ap-RA04</strain>
    </source>
</reference>
<dbReference type="SUPFAM" id="SSF53850">
    <property type="entry name" value="Periplasmic binding protein-like II"/>
    <property type="match status" value="1"/>
</dbReference>
<dbReference type="KEGG" id="rvi:RVIR1_07840"/>
<dbReference type="PRINTS" id="PR00909">
    <property type="entry name" value="SPERMDNBNDNG"/>
</dbReference>
<dbReference type="CDD" id="cd13590">
    <property type="entry name" value="PBP2_PotD_PotF_like"/>
    <property type="match status" value="1"/>
</dbReference>
<dbReference type="InterPro" id="IPR006059">
    <property type="entry name" value="SBP"/>
</dbReference>
<keyword evidence="7" id="KW-1185">Reference proteome</keyword>
<evidence type="ECO:0000313" key="6">
    <source>
        <dbReference type="EMBL" id="BBB15273.1"/>
    </source>
</evidence>
<dbReference type="AlphaFoldDB" id="A0A2Z5UWA8"/>
<gene>
    <name evidence="6" type="primary">potD</name>
    <name evidence="6" type="ORF">RVIR1_07840</name>
</gene>
<feature type="binding site" evidence="5">
    <location>
        <begin position="138"/>
        <end position="141"/>
    </location>
    <ligand>
        <name>spermidine</name>
        <dbReference type="ChEBI" id="CHEBI:57834"/>
    </ligand>
</feature>
<dbReference type="InterPro" id="IPR001188">
    <property type="entry name" value="Sperm_putr-bd"/>
</dbReference>
<keyword evidence="3" id="KW-0732">Signal</keyword>
<dbReference type="PANTHER" id="PTHR30222">
    <property type="entry name" value="SPERMIDINE/PUTRESCINE-BINDING PERIPLASMIC PROTEIN"/>
    <property type="match status" value="1"/>
</dbReference>
<proteinExistence type="predicted"/>
<dbReference type="PANTHER" id="PTHR30222:SF17">
    <property type="entry name" value="SPERMIDINE_PUTRESCINE-BINDING PERIPLASMIC PROTEIN"/>
    <property type="match status" value="1"/>
</dbReference>
<protein>
    <submittedName>
        <fullName evidence="6">Putrescine-binding periplasmic protein</fullName>
    </submittedName>
</protein>
<evidence type="ECO:0000256" key="4">
    <source>
        <dbReference type="ARBA" id="ARBA00022764"/>
    </source>
</evidence>
<dbReference type="EMBL" id="AP018005">
    <property type="protein sequence ID" value="BBB15273.1"/>
    <property type="molecule type" value="Genomic_DNA"/>
</dbReference>
<dbReference type="Gene3D" id="3.40.190.10">
    <property type="entry name" value="Periplasmic binding protein-like II"/>
    <property type="match status" value="2"/>
</dbReference>
<keyword evidence="4" id="KW-0574">Periplasm</keyword>
<dbReference type="GO" id="GO:0042597">
    <property type="term" value="C:periplasmic space"/>
    <property type="evidence" value="ECO:0007669"/>
    <property type="project" value="UniProtKB-SubCell"/>
</dbReference>
<evidence type="ECO:0000313" key="7">
    <source>
        <dbReference type="Proteomes" id="UP000282483"/>
    </source>
</evidence>
<dbReference type="GO" id="GO:0015846">
    <property type="term" value="P:polyamine transport"/>
    <property type="evidence" value="ECO:0007669"/>
    <property type="project" value="InterPro"/>
</dbReference>
<evidence type="ECO:0000256" key="2">
    <source>
        <dbReference type="ARBA" id="ARBA00022448"/>
    </source>
</evidence>
<evidence type="ECO:0000256" key="5">
    <source>
        <dbReference type="PIRSR" id="PIRSR019574-1"/>
    </source>
</evidence>
<evidence type="ECO:0000256" key="3">
    <source>
        <dbReference type="ARBA" id="ARBA00022729"/>
    </source>
</evidence>
<sequence>MYNWSSYISSDVLKEFTQETGIKVNYATYDSNETMYAKLKANPTSGYDIVVPSTYFVDRMRKQGMLQPLDKAKLSNFKYLNPALLNKAYDPDNRYSIPYFWSVTGIAVNTHYHALAGIQNWADFWKPEYRKQLLLLDDMHEVFSVALLVLGYSPNDGNPEHIRQAYLKLRQLMPNVRLFNADGVKSLFIDEDLTLGMGWNGDIYQAAQENPAIRFVYPKDGFVISIDSMAIPIGATHLNNAYRFINFILRPDIAKKISLATGYASPNEGAVKLMPKSILSNPMIYPAQSILKRSVVQADVGDAESIYQKYWELLKIGG</sequence>
<dbReference type="Pfam" id="PF13416">
    <property type="entry name" value="SBP_bac_8"/>
    <property type="match status" value="1"/>
</dbReference>
<comment type="subcellular location">
    <subcellularLocation>
        <location evidence="1">Periplasm</location>
    </subcellularLocation>
</comment>
<organism evidence="6 7">
    <name type="scientific">Candidatus Rickettsiella viridis</name>
    <dbReference type="NCBI Taxonomy" id="676208"/>
    <lineage>
        <taxon>Bacteria</taxon>
        <taxon>Pseudomonadati</taxon>
        <taxon>Pseudomonadota</taxon>
        <taxon>Gammaproteobacteria</taxon>
        <taxon>Legionellales</taxon>
        <taxon>Coxiellaceae</taxon>
        <taxon>Rickettsiella</taxon>
    </lineage>
</organism>
<dbReference type="Proteomes" id="UP000282483">
    <property type="component" value="Chromosome"/>
</dbReference>
<feature type="binding site" evidence="5">
    <location>
        <position position="55"/>
    </location>
    <ligand>
        <name>spermidine</name>
        <dbReference type="ChEBI" id="CHEBI:57834"/>
    </ligand>
</feature>
<name>A0A2Z5UWA8_9COXI</name>
<dbReference type="GO" id="GO:0019808">
    <property type="term" value="F:polyamine binding"/>
    <property type="evidence" value="ECO:0007669"/>
    <property type="project" value="InterPro"/>
</dbReference>
<accession>A0A2Z5UWA8</accession>